<name>X8IRQ6_9FIRM</name>
<protein>
    <submittedName>
        <fullName evidence="2">AAA-like domain protein</fullName>
    </submittedName>
</protein>
<dbReference type="EMBL" id="JALU01000024">
    <property type="protein sequence ID" value="EUC51706.1"/>
    <property type="molecule type" value="Genomic_DNA"/>
</dbReference>
<dbReference type="InterPro" id="IPR051162">
    <property type="entry name" value="T4SS_component"/>
</dbReference>
<feature type="compositionally biased region" description="Basic and acidic residues" evidence="1">
    <location>
        <begin position="1"/>
        <end position="12"/>
    </location>
</feature>
<feature type="region of interest" description="Disordered" evidence="1">
    <location>
        <begin position="1"/>
        <end position="20"/>
    </location>
</feature>
<dbReference type="PANTHER" id="PTHR30121:SF6">
    <property type="entry name" value="SLR6007 PROTEIN"/>
    <property type="match status" value="1"/>
</dbReference>
<evidence type="ECO:0000256" key="1">
    <source>
        <dbReference type="SAM" id="MobiDB-lite"/>
    </source>
</evidence>
<dbReference type="AlphaFoldDB" id="X8IRQ6"/>
<dbReference type="Proteomes" id="UP000022645">
    <property type="component" value="Unassembled WGS sequence"/>
</dbReference>
<dbReference type="RefSeq" id="WP_051426966.1">
    <property type="nucleotide sequence ID" value="NZ_JALU01000024.1"/>
</dbReference>
<sequence length="839" mass="97293">MKFKKKDKEEKEKRKKEGKKKDIRNCLDIIPIREYDDSLETFKLENGRYMDIRKIIPRDLGNMSEDEKQIERMNLNKAFKTVEIDMKFVSMNFPLNTNKQKSVLLEYREKARDEVRIKWIDRQIRELELCDSNINTRNFYLFFFADNEKEFIKNKELLEKYTAAGTVRLTTEITKNEKIQIVTKFNNMNTTIDLMDEAMKKDDKYIVERKENEDILDENLFTVIQPKGGITFKEPSYITAGDGYIRCLHIYELPNTINFYWIAKLFSVPSSICVFDVSSKDMNEVKKNINRSITEEYSRGAHAKDYMDLYDAEKRRRELQDLYDDLTRMGEVIKLCDFRIFVKAKTREELEERCSEIFKNLEAEGYRTTTLLNEQKTEFCSLYESYREAHKKPFMMRGLNLTSEQLGNGFPFNYSELLDPEASLLGFSNAGGAVLFDEFTKTAKRKHYNAIVCGDMGSGKSTHLKKRLKHHASIGNFIRVFDVSGEFTPLVQEFGGKVIKCNGLDGILNPLEILRSGEDEFTSYSNHLAKLKSFFKCIIPSMADDLMQELANQLRELYGIFDLLPDNGNIITGKEPSEYPTLSDFRVYLAKALAIVNDMDKVSKTGVEKSLNVGKAKYINDILRAVDMLINNYGNMFDGYTAIVDITNEKIVSFDISDIKDLGEVFTAQMQNIVSLCWDNAISNGTVMKKRWESGTVRSEDITKFIILIDESHRWVNTSMPLILDMIIRYMREARKYFAGIILASQSIRDFMPEASDKDLEKIRILFEHSQYKFMFKQDSAAKEHIRKIFGNGMTYSQIESIPFLEAGETVLSIAGDRSIAFKEWLSKDYEEQLFSGGR</sequence>
<dbReference type="InterPro" id="IPR027417">
    <property type="entry name" value="P-loop_NTPase"/>
</dbReference>
<dbReference type="SUPFAM" id="SSF52540">
    <property type="entry name" value="P-loop containing nucleoside triphosphate hydrolases"/>
    <property type="match status" value="1"/>
</dbReference>
<dbReference type="Gene3D" id="3.40.50.300">
    <property type="entry name" value="P-loop containing nucleotide triphosphate hydrolases"/>
    <property type="match status" value="2"/>
</dbReference>
<dbReference type="PANTHER" id="PTHR30121">
    <property type="entry name" value="UNCHARACTERIZED PROTEIN YJGR-RELATED"/>
    <property type="match status" value="1"/>
</dbReference>
<reference evidence="2 3" key="1">
    <citation type="submission" date="2014-01" db="EMBL/GenBank/DDBJ databases">
        <authorList>
            <person name="Durkin A.S."/>
            <person name="McCorrison J."/>
            <person name="Torralba M."/>
            <person name="Gillis M."/>
            <person name="Haft D.H."/>
            <person name="Methe B."/>
            <person name="Sutton G."/>
            <person name="Nelson K.E."/>
        </authorList>
    </citation>
    <scope>NUCLEOTIDE SEQUENCE [LARGE SCALE GENOMIC DNA]</scope>
    <source>
        <strain evidence="2 3">ATCC 33093</strain>
    </source>
</reference>
<evidence type="ECO:0000313" key="3">
    <source>
        <dbReference type="Proteomes" id="UP000022645"/>
    </source>
</evidence>
<accession>X8IRQ6</accession>
<comment type="caution">
    <text evidence="2">The sequence shown here is derived from an EMBL/GenBank/DDBJ whole genome shotgun (WGS) entry which is preliminary data.</text>
</comment>
<evidence type="ECO:0000313" key="2">
    <source>
        <dbReference type="EMBL" id="EUC51706.1"/>
    </source>
</evidence>
<organism evidence="2 3">
    <name type="scientific">Mogibacterium timidum ATCC 33093</name>
    <dbReference type="NCBI Taxonomy" id="1401079"/>
    <lineage>
        <taxon>Bacteria</taxon>
        <taxon>Bacillati</taxon>
        <taxon>Bacillota</taxon>
        <taxon>Clostridia</taxon>
        <taxon>Peptostreptococcales</taxon>
        <taxon>Anaerovoracaceae</taxon>
        <taxon>Mogibacterium</taxon>
    </lineage>
</organism>
<proteinExistence type="predicted"/>
<gene>
    <name evidence="2" type="ORF">HMPREF0581_0650</name>
</gene>